<keyword evidence="2" id="KW-1185">Reference proteome</keyword>
<sequence>MPTGASCTAPVTIGANFNTGANFDLNLRWRRATGARRKSHQACAIELALIPTYTYFNVCGAIGEDDTKR</sequence>
<accession>A0ABX3KPX7</accession>
<dbReference type="EMBL" id="MUFR01000039">
    <property type="protein sequence ID" value="OOF33102.1"/>
    <property type="molecule type" value="Genomic_DNA"/>
</dbReference>
<gene>
    <name evidence="1" type="ORF">BZJ21_12470</name>
</gene>
<name>A0ABX3KPX7_SALCS</name>
<evidence type="ECO:0000313" key="2">
    <source>
        <dbReference type="Proteomes" id="UP000189431"/>
    </source>
</evidence>
<comment type="caution">
    <text evidence="1">The sequence shown here is derived from an EMBL/GenBank/DDBJ whole genome shotgun (WGS) entry which is preliminary data.</text>
</comment>
<dbReference type="Proteomes" id="UP000189431">
    <property type="component" value="Unassembled WGS sequence"/>
</dbReference>
<organism evidence="1 2">
    <name type="scientific">Salinivibrio costicola subsp. alcaliphilus</name>
    <dbReference type="NCBI Taxonomy" id="272773"/>
    <lineage>
        <taxon>Bacteria</taxon>
        <taxon>Pseudomonadati</taxon>
        <taxon>Pseudomonadota</taxon>
        <taxon>Gammaproteobacteria</taxon>
        <taxon>Vibrionales</taxon>
        <taxon>Vibrionaceae</taxon>
        <taxon>Salinivibrio</taxon>
    </lineage>
</organism>
<evidence type="ECO:0000313" key="1">
    <source>
        <dbReference type="EMBL" id="OOF33102.1"/>
    </source>
</evidence>
<protein>
    <submittedName>
        <fullName evidence="1">Uncharacterized protein</fullName>
    </submittedName>
</protein>
<proteinExistence type="predicted"/>
<reference evidence="2" key="1">
    <citation type="submission" date="2017-01" db="EMBL/GenBank/DDBJ databases">
        <title>Draft genome of the species Salinivibrio costicola subsp. alcaliphilus.</title>
        <authorList>
            <person name="Lopez-Hermoso C."/>
            <person name="De La Haba R."/>
            <person name="Sanchez-Porro C."/>
            <person name="Ventosa A."/>
        </authorList>
    </citation>
    <scope>NUCLEOTIDE SEQUENCE [LARGE SCALE GENOMIC DNA]</scope>
    <source>
        <strain evidence="2">CBH448</strain>
    </source>
</reference>